<comment type="caution">
    <text evidence="7">The sequence shown here is derived from an EMBL/GenBank/DDBJ whole genome shotgun (WGS) entry which is preliminary data.</text>
</comment>
<evidence type="ECO:0000256" key="4">
    <source>
        <dbReference type="ARBA" id="ARBA00022801"/>
    </source>
</evidence>
<organism evidence="7 8">
    <name type="scientific">Acanthopleuribacter pedis</name>
    <dbReference type="NCBI Taxonomy" id="442870"/>
    <lineage>
        <taxon>Bacteria</taxon>
        <taxon>Pseudomonadati</taxon>
        <taxon>Acidobacteriota</taxon>
        <taxon>Holophagae</taxon>
        <taxon>Acanthopleuribacterales</taxon>
        <taxon>Acanthopleuribacteraceae</taxon>
        <taxon>Acanthopleuribacter</taxon>
    </lineage>
</organism>
<keyword evidence="4" id="KW-0378">Hydrolase</keyword>
<keyword evidence="8" id="KW-1185">Reference proteome</keyword>
<dbReference type="Gene3D" id="3.75.10.10">
    <property type="entry name" value="L-arginine/glycine Amidinotransferase, Chain A"/>
    <property type="match status" value="1"/>
</dbReference>
<dbReference type="RefSeq" id="WP_207858430.1">
    <property type="nucleotide sequence ID" value="NZ_JAFREP010000007.1"/>
</dbReference>
<dbReference type="InterPro" id="IPR003876">
    <property type="entry name" value="Arg_deiminase"/>
</dbReference>
<dbReference type="EMBL" id="JAFREP010000007">
    <property type="protein sequence ID" value="MBO1318745.1"/>
    <property type="molecule type" value="Genomic_DNA"/>
</dbReference>
<dbReference type="PIRSF" id="PIRSF006356">
    <property type="entry name" value="Arg_deiminase"/>
    <property type="match status" value="1"/>
</dbReference>
<evidence type="ECO:0000256" key="5">
    <source>
        <dbReference type="ARBA" id="ARBA00049429"/>
    </source>
</evidence>
<dbReference type="Proteomes" id="UP000664417">
    <property type="component" value="Unassembled WGS sequence"/>
</dbReference>
<dbReference type="PRINTS" id="PR01466">
    <property type="entry name" value="ARGDEIMINASE"/>
</dbReference>
<dbReference type="GO" id="GO:0016990">
    <property type="term" value="F:arginine deiminase activity"/>
    <property type="evidence" value="ECO:0007669"/>
    <property type="project" value="UniProtKB-EC"/>
</dbReference>
<name>A0A8J7QHW6_9BACT</name>
<proteinExistence type="inferred from homology"/>
<dbReference type="GO" id="GO:0019546">
    <property type="term" value="P:L-arginine deiminase pathway"/>
    <property type="evidence" value="ECO:0007669"/>
    <property type="project" value="TreeGrafter"/>
</dbReference>
<accession>A0A8J7QHW6</accession>
<evidence type="ECO:0000256" key="3">
    <source>
        <dbReference type="ARBA" id="ARBA00012171"/>
    </source>
</evidence>
<evidence type="ECO:0000256" key="2">
    <source>
        <dbReference type="ARBA" id="ARBA00010206"/>
    </source>
</evidence>
<evidence type="ECO:0000256" key="1">
    <source>
        <dbReference type="ARBA" id="ARBA00005213"/>
    </source>
</evidence>
<protein>
    <recommendedName>
        <fullName evidence="3">arginine deiminase</fullName>
        <ecNumber evidence="3">3.5.3.6</ecNumber>
    </recommendedName>
</protein>
<dbReference type="SUPFAM" id="SSF55909">
    <property type="entry name" value="Pentein"/>
    <property type="match status" value="1"/>
</dbReference>
<gene>
    <name evidence="7" type="ORF">J3U88_09755</name>
</gene>
<dbReference type="PANTHER" id="PTHR47271">
    <property type="entry name" value="ARGININE DEIMINASE"/>
    <property type="match status" value="1"/>
</dbReference>
<dbReference type="Pfam" id="PF02274">
    <property type="entry name" value="ADI"/>
    <property type="match status" value="1"/>
</dbReference>
<comment type="pathway">
    <text evidence="1">Amino-acid degradation; L-arginine degradation via ADI pathway; carbamoyl phosphate from L-arginine: step 1/2.</text>
</comment>
<dbReference type="PANTHER" id="PTHR47271:SF2">
    <property type="entry name" value="ARGININE DEIMINASE"/>
    <property type="match status" value="1"/>
</dbReference>
<dbReference type="EC" id="3.5.3.6" evidence="3"/>
<dbReference type="AlphaFoldDB" id="A0A8J7QHW6"/>
<evidence type="ECO:0000256" key="6">
    <source>
        <dbReference type="PIRSR" id="PIRSR006356-1"/>
    </source>
</evidence>
<evidence type="ECO:0000313" key="7">
    <source>
        <dbReference type="EMBL" id="MBO1318745.1"/>
    </source>
</evidence>
<feature type="active site" description="Amidino-cysteine intermediate" evidence="6">
    <location>
        <position position="411"/>
    </location>
</feature>
<comment type="similarity">
    <text evidence="2">Belongs to the arginine deiminase family.</text>
</comment>
<sequence length="421" mass="47684">MSQLSIFSEIGRLRAVAVHRPGPEVDRMTPSLMHDLLFDDILFGREARGEHDDFSRVLNKVADRVFDVQDMLADSLAQPRAREHFLDRFCILHKLNGQDKERLSDLDPKELAETAVAGWYEDIDNGTNYQFRFPPVPNLLFMRDPASVIGNGVSINHMATAARRPEPFILDTVLRFHPEYHIENEKQIWFDAIPSYIGGIPEHNNTIEGGDTLVLSEDILAIGISIRTTQSAVTMLAEKLRRHTQFKTVFAVLMPHDRAVMHLDTVFTQIDPEHCLVFPPFFREDNPIQSLPVIRMDLTSSSLHITLEDNFLNALKKEGHHLKPVFCGGTNRLDQEREQWTDGANAFCMAPGLILGYSRNIKTAEELEKVGYRILTTEQALSDSVDLLDGKRTMVMIAGNELSRARGGARCMTFPLQRDPL</sequence>
<reference evidence="7" key="1">
    <citation type="submission" date="2021-03" db="EMBL/GenBank/DDBJ databases">
        <authorList>
            <person name="Wang G."/>
        </authorList>
    </citation>
    <scope>NUCLEOTIDE SEQUENCE</scope>
    <source>
        <strain evidence="7">KCTC 12899</strain>
    </source>
</reference>
<dbReference type="Gene3D" id="1.10.3930.10">
    <property type="entry name" value="Arginine deiminase"/>
    <property type="match status" value="1"/>
</dbReference>
<evidence type="ECO:0000313" key="8">
    <source>
        <dbReference type="Proteomes" id="UP000664417"/>
    </source>
</evidence>
<comment type="catalytic activity">
    <reaction evidence="5">
        <text>L-arginine + H2O = L-citrulline + NH4(+)</text>
        <dbReference type="Rhea" id="RHEA:19597"/>
        <dbReference type="ChEBI" id="CHEBI:15377"/>
        <dbReference type="ChEBI" id="CHEBI:28938"/>
        <dbReference type="ChEBI" id="CHEBI:32682"/>
        <dbReference type="ChEBI" id="CHEBI:57743"/>
        <dbReference type="EC" id="3.5.3.6"/>
    </reaction>
</comment>